<dbReference type="PANTHER" id="PTHR42911">
    <property type="entry name" value="MODULATOR OF FTSH PROTEASE HFLC"/>
    <property type="match status" value="1"/>
</dbReference>
<gene>
    <name evidence="8" type="ORF">B1806_08585</name>
</gene>
<feature type="domain" description="Band 7" evidence="7">
    <location>
        <begin position="19"/>
        <end position="183"/>
    </location>
</feature>
<evidence type="ECO:0000256" key="5">
    <source>
        <dbReference type="ARBA" id="ARBA00023136"/>
    </source>
</evidence>
<evidence type="ECO:0000256" key="1">
    <source>
        <dbReference type="ARBA" id="ARBA00004167"/>
    </source>
</evidence>
<comment type="caution">
    <text evidence="8">The sequence shown here is derived from an EMBL/GenBank/DDBJ whole genome shotgun (WGS) entry which is preliminary data.</text>
</comment>
<evidence type="ECO:0000313" key="8">
    <source>
        <dbReference type="EMBL" id="THD10412.1"/>
    </source>
</evidence>
<dbReference type="NCBIfam" id="TIGR01932">
    <property type="entry name" value="hflC"/>
    <property type="match status" value="1"/>
</dbReference>
<dbReference type="SMART" id="SM00244">
    <property type="entry name" value="PHB"/>
    <property type="match status" value="1"/>
</dbReference>
<evidence type="ECO:0000259" key="7">
    <source>
        <dbReference type="SMART" id="SM00244"/>
    </source>
</evidence>
<dbReference type="AlphaFoldDB" id="A0A4S3KN93"/>
<comment type="subcellular location">
    <subcellularLocation>
        <location evidence="1">Membrane</location>
        <topology evidence="1">Single-pass membrane protein</topology>
    </subcellularLocation>
</comment>
<evidence type="ECO:0000313" key="9">
    <source>
        <dbReference type="Proteomes" id="UP000307749"/>
    </source>
</evidence>
<dbReference type="InterPro" id="IPR001107">
    <property type="entry name" value="Band_7"/>
</dbReference>
<keyword evidence="9" id="KW-1185">Reference proteome</keyword>
<name>A0A4S3KN93_9GAMM</name>
<dbReference type="GO" id="GO:0016020">
    <property type="term" value="C:membrane"/>
    <property type="evidence" value="ECO:0007669"/>
    <property type="project" value="UniProtKB-SubCell"/>
</dbReference>
<evidence type="ECO:0000256" key="2">
    <source>
        <dbReference type="ARBA" id="ARBA00007862"/>
    </source>
</evidence>
<dbReference type="InterPro" id="IPR036013">
    <property type="entry name" value="Band_7/SPFH_dom_sf"/>
</dbReference>
<evidence type="ECO:0000256" key="3">
    <source>
        <dbReference type="ARBA" id="ARBA00022692"/>
    </source>
</evidence>
<comment type="similarity">
    <text evidence="2 6">Belongs to the band 7/mec-2 family. HflC subfamily.</text>
</comment>
<keyword evidence="3" id="KW-0812">Transmembrane</keyword>
<dbReference type="RefSeq" id="WP_081127189.1">
    <property type="nucleotide sequence ID" value="NZ_DAHXOC010000005.1"/>
</dbReference>
<evidence type="ECO:0000256" key="6">
    <source>
        <dbReference type="PIRNR" id="PIRNR005651"/>
    </source>
</evidence>
<comment type="function">
    <text evidence="6">HflC and HflK could regulate a protease.</text>
</comment>
<dbReference type="Proteomes" id="UP000307749">
    <property type="component" value="Unassembled WGS sequence"/>
</dbReference>
<reference evidence="8 9" key="1">
    <citation type="submission" date="2017-02" db="EMBL/GenBank/DDBJ databases">
        <title>Whole genome sequencing of Metallibacterium scheffleri DSM 24874 (T).</title>
        <authorList>
            <person name="Kumar S."/>
            <person name="Patil P."/>
            <person name="Patil P.B."/>
        </authorList>
    </citation>
    <scope>NUCLEOTIDE SEQUENCE [LARGE SCALE GENOMIC DNA]</scope>
    <source>
        <strain evidence="8 9">DSM 24874</strain>
    </source>
</reference>
<dbReference type="InterPro" id="IPR010200">
    <property type="entry name" value="HflC"/>
</dbReference>
<dbReference type="CDD" id="cd03405">
    <property type="entry name" value="SPFH_HflC"/>
    <property type="match status" value="1"/>
</dbReference>
<protein>
    <recommendedName>
        <fullName evidence="6">Protein HflC</fullName>
    </recommendedName>
</protein>
<proteinExistence type="inferred from homology"/>
<organism evidence="8 9">
    <name type="scientific">Metallibacterium scheffleri</name>
    <dbReference type="NCBI Taxonomy" id="993689"/>
    <lineage>
        <taxon>Bacteria</taxon>
        <taxon>Pseudomonadati</taxon>
        <taxon>Pseudomonadota</taxon>
        <taxon>Gammaproteobacteria</taxon>
        <taxon>Lysobacterales</taxon>
        <taxon>Rhodanobacteraceae</taxon>
        <taxon>Metallibacterium</taxon>
    </lineage>
</organism>
<dbReference type="PIRSF" id="PIRSF005651">
    <property type="entry name" value="HflC"/>
    <property type="match status" value="1"/>
</dbReference>
<sequence>MSKPILIAIAVLLVLLGYNSMFTVRQDQSALLLQFGRIVRSDYKPGLYFKLPFVQEDVKFDKRILTLNAQPERYFTAEKKVVNVDFYVKWRVANPALFYQSTAGSETQAEARLSPMVKDALRFEFSALPLDELVSGGRNDVTKRVRDQANNSAMRTLGVQIVDVRIKQIDLPESVSESVFKRMSAERMSLANALRSSGEEAAAKIRADADKQAQVLVAQADSQASELRGQGDAQAAEIYAKAYGQDPKFFDFYRSLEAYRRSFGQGHGVLLLKPNSEFLHYFDAPGQ</sequence>
<accession>A0A4S3KN93</accession>
<evidence type="ECO:0000256" key="4">
    <source>
        <dbReference type="ARBA" id="ARBA00022989"/>
    </source>
</evidence>
<dbReference type="EMBL" id="MWQO01000028">
    <property type="protein sequence ID" value="THD10412.1"/>
    <property type="molecule type" value="Genomic_DNA"/>
</dbReference>
<keyword evidence="4" id="KW-1133">Transmembrane helix</keyword>
<dbReference type="PANTHER" id="PTHR42911:SF1">
    <property type="entry name" value="MODULATOR OF FTSH PROTEASE HFLC"/>
    <property type="match status" value="1"/>
</dbReference>
<dbReference type="Pfam" id="PF01145">
    <property type="entry name" value="Band_7"/>
    <property type="match status" value="1"/>
</dbReference>
<dbReference type="SUPFAM" id="SSF117892">
    <property type="entry name" value="Band 7/SPFH domain"/>
    <property type="match status" value="1"/>
</dbReference>
<keyword evidence="5" id="KW-0472">Membrane</keyword>
<dbReference type="STRING" id="993689.GCA_002077135_01884"/>
<dbReference type="OrthoDB" id="9812991at2"/>
<dbReference type="Gene3D" id="3.30.479.30">
    <property type="entry name" value="Band 7 domain"/>
    <property type="match status" value="1"/>
</dbReference>